<feature type="transmembrane region" description="Helical" evidence="1">
    <location>
        <begin position="134"/>
        <end position="152"/>
    </location>
</feature>
<gene>
    <name evidence="2" type="ORF">BATDEDRAFT_28492</name>
</gene>
<dbReference type="RefSeq" id="XP_006682831.1">
    <property type="nucleotide sequence ID" value="XM_006682768.1"/>
</dbReference>
<feature type="transmembrane region" description="Helical" evidence="1">
    <location>
        <begin position="208"/>
        <end position="229"/>
    </location>
</feature>
<reference evidence="2 3" key="1">
    <citation type="submission" date="2009-12" db="EMBL/GenBank/DDBJ databases">
        <title>The draft genome of Batrachochytrium dendrobatidis.</title>
        <authorList>
            <consortium name="US DOE Joint Genome Institute (JGI-PGF)"/>
            <person name="Kuo A."/>
            <person name="Salamov A."/>
            <person name="Schmutz J."/>
            <person name="Lucas S."/>
            <person name="Pitluck S."/>
            <person name="Rosenblum E."/>
            <person name="Stajich J."/>
            <person name="Eisen M."/>
            <person name="Grigoriev I.V."/>
        </authorList>
    </citation>
    <scope>NUCLEOTIDE SEQUENCE [LARGE SCALE GENOMIC DNA]</scope>
    <source>
        <strain evidence="3">JAM81 / FGSC 10211</strain>
    </source>
</reference>
<dbReference type="InParanoid" id="F4PDW7"/>
<dbReference type="HOGENOM" id="CLU_804062_0_0_1"/>
<evidence type="ECO:0000313" key="3">
    <source>
        <dbReference type="Proteomes" id="UP000007241"/>
    </source>
</evidence>
<protein>
    <recommendedName>
        <fullName evidence="4">G-protein coupled receptors family 1 profile domain-containing protein</fullName>
    </recommendedName>
</protein>
<accession>F4PDW7</accession>
<evidence type="ECO:0000313" key="2">
    <source>
        <dbReference type="EMBL" id="EGF76623.1"/>
    </source>
</evidence>
<dbReference type="Proteomes" id="UP000007241">
    <property type="component" value="Unassembled WGS sequence"/>
</dbReference>
<keyword evidence="1" id="KW-1133">Transmembrane helix</keyword>
<sequence length="345" mass="38788">MEYITTLPNISLKYLQYRGFAAVTALAAVVAFINLVMLTIVVVKLIQNASATRELNAIIVALNLGCLILQLLEFIAIYDFNIQIDHQLDCGVPFLTASMLGGASMLQLEIRIKFDALFDTESSRSGFWTYRWKFYARVGLAIVHFVLCWPAYLLSSDIIWVDQWHYAGLSIQALSLSIFSFLLAILITQRLILYYKSDPKVEALRYQCNSLIFLLIITLFMDILGILAYTMEAFLIQDSREYMRNLAALADQFAIATLGIEIFCESATLLMVVHLVRSRQADFVPTKSGSLFDETFKSVVSKTCAPREIPTTLSSSLFKNVTLERRCDNGSSLVCNSFTKTSISC</sequence>
<feature type="transmembrane region" description="Helical" evidence="1">
    <location>
        <begin position="20"/>
        <end position="43"/>
    </location>
</feature>
<dbReference type="AlphaFoldDB" id="F4PDW7"/>
<feature type="transmembrane region" description="Helical" evidence="1">
    <location>
        <begin position="90"/>
        <end position="108"/>
    </location>
</feature>
<name>F4PDW7_BATDJ</name>
<feature type="transmembrane region" description="Helical" evidence="1">
    <location>
        <begin position="164"/>
        <end position="187"/>
    </location>
</feature>
<keyword evidence="3" id="KW-1185">Reference proteome</keyword>
<keyword evidence="1" id="KW-0472">Membrane</keyword>
<keyword evidence="1" id="KW-0812">Transmembrane</keyword>
<feature type="transmembrane region" description="Helical" evidence="1">
    <location>
        <begin position="55"/>
        <end position="78"/>
    </location>
</feature>
<evidence type="ECO:0008006" key="4">
    <source>
        <dbReference type="Google" id="ProtNLM"/>
    </source>
</evidence>
<proteinExistence type="predicted"/>
<evidence type="ECO:0000256" key="1">
    <source>
        <dbReference type="SAM" id="Phobius"/>
    </source>
</evidence>
<feature type="transmembrane region" description="Helical" evidence="1">
    <location>
        <begin position="249"/>
        <end position="273"/>
    </location>
</feature>
<organism evidence="2 3">
    <name type="scientific">Batrachochytrium dendrobatidis (strain JAM81 / FGSC 10211)</name>
    <name type="common">Frog chytrid fungus</name>
    <dbReference type="NCBI Taxonomy" id="684364"/>
    <lineage>
        <taxon>Eukaryota</taxon>
        <taxon>Fungi</taxon>
        <taxon>Fungi incertae sedis</taxon>
        <taxon>Chytridiomycota</taxon>
        <taxon>Chytridiomycota incertae sedis</taxon>
        <taxon>Chytridiomycetes</taxon>
        <taxon>Rhizophydiales</taxon>
        <taxon>Rhizophydiales incertae sedis</taxon>
        <taxon>Batrachochytrium</taxon>
    </lineage>
</organism>
<dbReference type="GeneID" id="18239646"/>
<dbReference type="EMBL" id="GL882896">
    <property type="protein sequence ID" value="EGF76623.1"/>
    <property type="molecule type" value="Genomic_DNA"/>
</dbReference>